<organism evidence="1">
    <name type="scientific">Fusarium oxysporum (strain Fo5176)</name>
    <name type="common">Fusarium vascular wilt</name>
    <dbReference type="NCBI Taxonomy" id="660025"/>
    <lineage>
        <taxon>Eukaryota</taxon>
        <taxon>Fungi</taxon>
        <taxon>Dikarya</taxon>
        <taxon>Ascomycota</taxon>
        <taxon>Pezizomycotina</taxon>
        <taxon>Sordariomycetes</taxon>
        <taxon>Hypocreomycetidae</taxon>
        <taxon>Hypocreales</taxon>
        <taxon>Nectriaceae</taxon>
        <taxon>Fusarium</taxon>
        <taxon>Fusarium oxysporum species complex</taxon>
    </lineage>
</organism>
<reference evidence="1" key="1">
    <citation type="journal article" date="2012" name="Mol. Plant Microbe Interact.">
        <title>A highly conserved effector in Fusarium oxysporum is required for full virulence on Arabidopsis.</title>
        <authorList>
            <person name="Thatcher L.F."/>
            <person name="Gardiner D.M."/>
            <person name="Kazan K."/>
            <person name="Manners J."/>
        </authorList>
    </citation>
    <scope>NUCLEOTIDE SEQUENCE [LARGE SCALE GENOMIC DNA]</scope>
    <source>
        <strain evidence="1">Fo5176</strain>
    </source>
</reference>
<dbReference type="AlphaFoldDB" id="F9F3H4"/>
<dbReference type="InterPro" id="IPR009057">
    <property type="entry name" value="Homeodomain-like_sf"/>
</dbReference>
<dbReference type="OrthoDB" id="5150811at2759"/>
<evidence type="ECO:0000313" key="1">
    <source>
        <dbReference type="EMBL" id="EGU88533.1"/>
    </source>
</evidence>
<name>F9F3H4_FUSOF</name>
<dbReference type="EMBL" id="AFQF01000370">
    <property type="protein sequence ID" value="EGU88533.1"/>
    <property type="molecule type" value="Genomic_DNA"/>
</dbReference>
<accession>F9F3H4</accession>
<gene>
    <name evidence="1" type="ORF">FOXB_00949</name>
</gene>
<comment type="caution">
    <text evidence="1">The sequence shown here is derived from an EMBL/GenBank/DDBJ whole genome shotgun (WGS) entry which is preliminary data.</text>
</comment>
<dbReference type="SUPFAM" id="SSF46689">
    <property type="entry name" value="Homeodomain-like"/>
    <property type="match status" value="1"/>
</dbReference>
<evidence type="ECO:0008006" key="2">
    <source>
        <dbReference type="Google" id="ProtNLM"/>
    </source>
</evidence>
<proteinExistence type="predicted"/>
<protein>
    <recommendedName>
        <fullName evidence="2">Transposase Tc1-like domain-containing protein</fullName>
    </recommendedName>
</protein>
<sequence length="147" mass="16886">MSDPSNYSTILIANHQTNHEWSDEAKGAMIGMRMAGMSQRAVARVLKTDHKTVAAIEKRFTQTASVQNKPRIGRPQKLNRAQTRYVLPLIGKNPYIKWEKLLSEAQEPVCLSTLKHAVSFYYKRKWKAMDRLRISKVQAASRPNWMS</sequence>